<evidence type="ECO:0000256" key="16">
    <source>
        <dbReference type="RuleBase" id="RU362085"/>
    </source>
</evidence>
<evidence type="ECO:0000256" key="13">
    <source>
        <dbReference type="ARBA" id="ARBA00044940"/>
    </source>
</evidence>
<evidence type="ECO:0000256" key="12">
    <source>
        <dbReference type="ARBA" id="ARBA00023235"/>
    </source>
</evidence>
<dbReference type="GO" id="GO:0006269">
    <property type="term" value="P:DNA replication, synthesis of primer"/>
    <property type="evidence" value="ECO:0007669"/>
    <property type="project" value="UniProtKB-UniRule"/>
</dbReference>
<dbReference type="Pfam" id="PF03796">
    <property type="entry name" value="DnaB_C"/>
    <property type="match status" value="2"/>
</dbReference>
<dbReference type="SMART" id="SM00306">
    <property type="entry name" value="HintN"/>
    <property type="match status" value="2"/>
</dbReference>
<feature type="domain" description="DOD-type homing endonuclease" evidence="18">
    <location>
        <begin position="427"/>
        <end position="564"/>
    </location>
</feature>
<dbReference type="Pfam" id="PF14528">
    <property type="entry name" value="LAGLIDADG_3"/>
    <property type="match status" value="1"/>
</dbReference>
<dbReference type="OrthoDB" id="9773982at2"/>
<evidence type="ECO:0000256" key="1">
    <source>
        <dbReference type="ARBA" id="ARBA00008428"/>
    </source>
</evidence>
<dbReference type="EC" id="5.6.2.3" evidence="15 16"/>
<dbReference type="CDD" id="cd00081">
    <property type="entry name" value="Hint"/>
    <property type="match status" value="2"/>
</dbReference>
<dbReference type="InterPro" id="IPR007694">
    <property type="entry name" value="DNA_helicase_DnaB-like_C"/>
</dbReference>
<comment type="function">
    <text evidence="16">The main replicative DNA helicase, it participates in initiation and elongation during chromosome replication. Travels ahead of the DNA replisome, separating dsDNA into templates for DNA synthesis. A processive ATP-dependent 5'-3' DNA helicase it has DNA-dependent ATPase activity.</text>
</comment>
<dbReference type="EMBL" id="SMJZ01000006">
    <property type="protein sequence ID" value="TDC10764.1"/>
    <property type="molecule type" value="Genomic_DNA"/>
</dbReference>
<keyword evidence="9 16" id="KW-0067">ATP-binding</keyword>
<feature type="region of interest" description="Disordered" evidence="17">
    <location>
        <begin position="1"/>
        <end position="22"/>
    </location>
</feature>
<dbReference type="InterPro" id="IPR036844">
    <property type="entry name" value="Hint_dom_sf"/>
</dbReference>
<evidence type="ECO:0000256" key="8">
    <source>
        <dbReference type="ARBA" id="ARBA00022813"/>
    </source>
</evidence>
<dbReference type="Gene3D" id="1.10.860.10">
    <property type="entry name" value="DNAb Helicase, Chain A"/>
    <property type="match status" value="1"/>
</dbReference>
<dbReference type="SUPFAM" id="SSF52540">
    <property type="entry name" value="P-loop containing nucleoside triphosphate hydrolases"/>
    <property type="match status" value="1"/>
</dbReference>
<evidence type="ECO:0000256" key="14">
    <source>
        <dbReference type="ARBA" id="ARBA00048954"/>
    </source>
</evidence>
<evidence type="ECO:0000256" key="3">
    <source>
        <dbReference type="ARBA" id="ARBA00022705"/>
    </source>
</evidence>
<gene>
    <name evidence="20" type="primary">dnaB</name>
    <name evidence="20" type="ORF">E1267_03235</name>
</gene>
<dbReference type="Pfam" id="PF14890">
    <property type="entry name" value="Intein_splicing"/>
    <property type="match status" value="1"/>
</dbReference>
<evidence type="ECO:0000256" key="11">
    <source>
        <dbReference type="ARBA" id="ARBA00023125"/>
    </source>
</evidence>
<dbReference type="InterPro" id="IPR004042">
    <property type="entry name" value="Intein_endonuc_central"/>
</dbReference>
<keyword evidence="12" id="KW-0413">Isomerase</keyword>
<evidence type="ECO:0000256" key="15">
    <source>
        <dbReference type="NCBIfam" id="TIGR00665"/>
    </source>
</evidence>
<dbReference type="RefSeq" id="WP_132329592.1">
    <property type="nucleotide sequence ID" value="NZ_SMJZ01000006.1"/>
</dbReference>
<keyword evidence="8" id="KW-0068">Autocatalytic cleavage</keyword>
<evidence type="ECO:0000256" key="10">
    <source>
        <dbReference type="ARBA" id="ARBA00023000"/>
    </source>
</evidence>
<dbReference type="SMART" id="SM00305">
    <property type="entry name" value="HintC"/>
    <property type="match status" value="1"/>
</dbReference>
<dbReference type="FunFam" id="1.10.860.10:FF:000001">
    <property type="entry name" value="Replicative DNA helicase"/>
    <property type="match status" value="1"/>
</dbReference>
<dbReference type="InterPro" id="IPR030934">
    <property type="entry name" value="Intein_C"/>
</dbReference>
<dbReference type="AlphaFoldDB" id="A0A4R4NPL0"/>
<accession>A0A4R4NPL0</accession>
<comment type="similarity">
    <text evidence="1 16">Belongs to the helicase family. DnaB subfamily.</text>
</comment>
<dbReference type="NCBIfam" id="TIGR01445">
    <property type="entry name" value="intein_Nterm"/>
    <property type="match status" value="1"/>
</dbReference>
<evidence type="ECO:0000256" key="9">
    <source>
        <dbReference type="ARBA" id="ARBA00022840"/>
    </source>
</evidence>
<evidence type="ECO:0000256" key="7">
    <source>
        <dbReference type="ARBA" id="ARBA00022806"/>
    </source>
</evidence>
<dbReference type="PRINTS" id="PR00379">
    <property type="entry name" value="INTEIN"/>
</dbReference>
<dbReference type="Gene3D" id="2.170.16.10">
    <property type="entry name" value="Hedgehog/Intein (Hint) domain"/>
    <property type="match status" value="2"/>
</dbReference>
<keyword evidence="21" id="KW-1185">Reference proteome</keyword>
<evidence type="ECO:0000313" key="20">
    <source>
        <dbReference type="EMBL" id="TDC10764.1"/>
    </source>
</evidence>
<dbReference type="InterPro" id="IPR036185">
    <property type="entry name" value="DNA_heli_DnaB-like_N_sf"/>
</dbReference>
<dbReference type="SUPFAM" id="SSF48024">
    <property type="entry name" value="N-terminal domain of DnaB helicase"/>
    <property type="match status" value="1"/>
</dbReference>
<dbReference type="InterPro" id="IPR007692">
    <property type="entry name" value="DNA_helicase_DnaB"/>
</dbReference>
<dbReference type="GO" id="GO:0005829">
    <property type="term" value="C:cytosol"/>
    <property type="evidence" value="ECO:0007669"/>
    <property type="project" value="TreeGrafter"/>
</dbReference>
<dbReference type="InterPro" id="IPR007693">
    <property type="entry name" value="DNA_helicase_DnaB-like_N"/>
</dbReference>
<feature type="domain" description="DOD-type homing endonuclease" evidence="18">
    <location>
        <begin position="932"/>
        <end position="1016"/>
    </location>
</feature>
<keyword evidence="3 16" id="KW-0235">DNA replication</keyword>
<comment type="catalytic activity">
    <reaction evidence="14 16">
        <text>ATP + H2O = ADP + phosphate + H(+)</text>
        <dbReference type="Rhea" id="RHEA:13065"/>
        <dbReference type="ChEBI" id="CHEBI:15377"/>
        <dbReference type="ChEBI" id="CHEBI:15378"/>
        <dbReference type="ChEBI" id="CHEBI:30616"/>
        <dbReference type="ChEBI" id="CHEBI:43474"/>
        <dbReference type="ChEBI" id="CHEBI:456216"/>
        <dbReference type="EC" id="5.6.2.3"/>
    </reaction>
</comment>
<dbReference type="PROSITE" id="PS50818">
    <property type="entry name" value="INTEIN_C_TER"/>
    <property type="match status" value="1"/>
</dbReference>
<dbReference type="PANTHER" id="PTHR30153:SF2">
    <property type="entry name" value="REPLICATIVE DNA HELICASE"/>
    <property type="match status" value="1"/>
</dbReference>
<feature type="domain" description="SF4 helicase" evidence="19">
    <location>
        <begin position="188"/>
        <end position="225"/>
    </location>
</feature>
<dbReference type="PROSITE" id="PS50817">
    <property type="entry name" value="INTEIN_N_TER"/>
    <property type="match status" value="1"/>
</dbReference>
<dbReference type="InterPro" id="IPR006142">
    <property type="entry name" value="INTEIN"/>
</dbReference>
<evidence type="ECO:0000256" key="5">
    <source>
        <dbReference type="ARBA" id="ARBA00022741"/>
    </source>
</evidence>
<dbReference type="Gene3D" id="3.10.28.10">
    <property type="entry name" value="Homing endonucleases"/>
    <property type="match status" value="2"/>
</dbReference>
<dbReference type="InterPro" id="IPR027434">
    <property type="entry name" value="Homing_endonucl"/>
</dbReference>
<evidence type="ECO:0000259" key="18">
    <source>
        <dbReference type="PROSITE" id="PS50819"/>
    </source>
</evidence>
<dbReference type="SUPFAM" id="SSF51294">
    <property type="entry name" value="Hedgehog/intein (Hint) domain"/>
    <property type="match status" value="2"/>
</dbReference>
<dbReference type="Pfam" id="PF00772">
    <property type="entry name" value="DnaB"/>
    <property type="match status" value="1"/>
</dbReference>
<dbReference type="InterPro" id="IPR003587">
    <property type="entry name" value="Hint_dom_N"/>
</dbReference>
<dbReference type="InterPro" id="IPR006141">
    <property type="entry name" value="Intein_N"/>
</dbReference>
<dbReference type="PANTHER" id="PTHR30153">
    <property type="entry name" value="REPLICATIVE DNA HELICASE DNAB"/>
    <property type="match status" value="1"/>
</dbReference>
<sequence>MSIDEETGGAGPGFERTPPHNIDAEQSVLGGMLLSKDAIADVVEILRSDDFYRPAHQMVYDVITDLYGRGEPADAVTVFDELQKRGEMARVGGAAYLHTLTAVVPTAANAGYYAKIVREQAILRRLIEAGTRIVSFGYGGQNEEVDDLVDRAQAEIYQVTERRTSEDYAPLADIMPGALDELEAIGSRGGQMVGVPTGFQDLDQLTNGLHPGQMIVVAARPAIGKALALDTPLPTPTGWTTMGEVRVGDQLIGADGRPTRVVAATDIMYARPCYEVEFSDGTVIVADAQHQWRTTTRASRRAAHVHWSGTAVEEARRSACTEPDKQVTHREALAVVGDTFRSVGKIPARVGGPVRTGYVRHLPAYPAAERVTTPKYAALTAEHKSVVTTEEIAASLRCGSDHRPNHAVAVAAPFDLAPQDVPLPPYALGVWLGDGESAAARFTTTDPEIIAHLRAEGLRITRAGSTITYRMSLPVAAPTCPDRGRPTSGLRYGTVEGILRTLGVLRDKHIPPVYLRASEQQRRELLAGLLDTGGDVGAAGRIRLALTNRSLAHDAFELVLSLGYEATMRTKPVDGRTESTCYVIDFTTPDKVFRLSRKASRQVGTAQPTMLVRYIVDVRPVPSRPVRCVEVDNADHMYLASRSCIPTHNSTLGLDFARSAAIKHGMATVIFSLEMSRNEITMRLLSAEARVALHAMRSGMMGDDDWTRLARRMSEVAEAPLFIDDSPNMSMMEIRAKCRRLKQRNDLRFVVIDYLQLMSSPKRVESRQNEVSEISRAIKLLAKELEVPVIAISQLNRGPEQRTDKRPQVSDLRESGCLTADTRILRADTGAEASLGDLLESGARDIPVWSLDERLRLVPRTMTHVFSSGVKDVFRLRLKSGSEITATANHPFMTYDGWRPLGELRPGVRLAVPRHVSAPQKLQEWREDEVVLLAHMIGDGSFARRQPIGPRSHEKFVPDGVFSLPTRQVALFLRHLWATDGCIWWDDKVGQARIYYASTSRRLVDDVARLLLRCNVMARVKEVRKGNHWPCHQLFVYGVENQLRFLKEVGAHGERSKQADRCITLLQEIKRDANVDTVPRDVWGRVRGVLAERSVSHRQFCGSTLGKHAPTRGRLGEVAAILGDSDLEMLATNDVFWDEIASIEHLGEQPVYDATVPGTHNFVANGISVHNSIEQDADMVILLHREDAYERESPRAGEADLIVAKHRNGPTATVTVAFQGHYSRFVDMAQH</sequence>
<keyword evidence="6 16" id="KW-0378">Hydrolase</keyword>
<evidence type="ECO:0000256" key="17">
    <source>
        <dbReference type="SAM" id="MobiDB-lite"/>
    </source>
</evidence>
<comment type="function">
    <text evidence="13 16">The intein is an endonuclease.</text>
</comment>
<dbReference type="InterPro" id="IPR003586">
    <property type="entry name" value="Hint_dom_C"/>
</dbReference>
<dbReference type="GO" id="GO:0004519">
    <property type="term" value="F:endonuclease activity"/>
    <property type="evidence" value="ECO:0007669"/>
    <property type="project" value="InterPro"/>
</dbReference>
<keyword evidence="5 16" id="KW-0547">Nucleotide-binding</keyword>
<keyword evidence="11 16" id="KW-0238">DNA-binding</keyword>
<evidence type="ECO:0000256" key="6">
    <source>
        <dbReference type="ARBA" id="ARBA00022801"/>
    </source>
</evidence>
<dbReference type="GO" id="GO:0016887">
    <property type="term" value="F:ATP hydrolysis activity"/>
    <property type="evidence" value="ECO:0007669"/>
    <property type="project" value="RHEA"/>
</dbReference>
<dbReference type="NCBIfam" id="TIGR01443">
    <property type="entry name" value="intein_Cterm"/>
    <property type="match status" value="1"/>
</dbReference>
<dbReference type="GO" id="GO:0005524">
    <property type="term" value="F:ATP binding"/>
    <property type="evidence" value="ECO:0007669"/>
    <property type="project" value="UniProtKB-UniRule"/>
</dbReference>
<reference evidence="20 21" key="1">
    <citation type="submission" date="2019-02" db="EMBL/GenBank/DDBJ databases">
        <title>Draft genome sequences of novel Actinobacteria.</title>
        <authorList>
            <person name="Sahin N."/>
            <person name="Ay H."/>
            <person name="Saygin H."/>
        </authorList>
    </citation>
    <scope>NUCLEOTIDE SEQUENCE [LARGE SCALE GENOMIC DNA]</scope>
    <source>
        <strain evidence="20 21">KC201</strain>
    </source>
</reference>
<comment type="caution">
    <text evidence="20">The sequence shown here is derived from an EMBL/GenBank/DDBJ whole genome shotgun (WGS) entry which is preliminary data.</text>
</comment>
<proteinExistence type="inferred from homology"/>
<dbReference type="Gene3D" id="3.40.50.300">
    <property type="entry name" value="P-loop containing nucleotide triphosphate hydrolases"/>
    <property type="match status" value="3"/>
</dbReference>
<feature type="domain" description="SF4 helicase" evidence="19">
    <location>
        <begin position="1172"/>
        <end position="1231"/>
    </location>
</feature>
<dbReference type="NCBIfam" id="TIGR00665">
    <property type="entry name" value="DnaB"/>
    <property type="match status" value="1"/>
</dbReference>
<dbReference type="InterPro" id="IPR004860">
    <property type="entry name" value="LAGLIDADG_dom"/>
</dbReference>
<keyword evidence="2 16" id="KW-0639">Primosome</keyword>
<dbReference type="InterPro" id="IPR027417">
    <property type="entry name" value="P-loop_NTPase"/>
</dbReference>
<keyword evidence="7 16" id="KW-0347">Helicase</keyword>
<evidence type="ECO:0000256" key="4">
    <source>
        <dbReference type="ARBA" id="ARBA00022737"/>
    </source>
</evidence>
<dbReference type="GO" id="GO:0016539">
    <property type="term" value="P:intein-mediated protein splicing"/>
    <property type="evidence" value="ECO:0007669"/>
    <property type="project" value="InterPro"/>
</dbReference>
<dbReference type="GO" id="GO:0003677">
    <property type="term" value="F:DNA binding"/>
    <property type="evidence" value="ECO:0007669"/>
    <property type="project" value="UniProtKB-UniRule"/>
</dbReference>
<dbReference type="PROSITE" id="PS50819">
    <property type="entry name" value="INTEIN_ENDONUCLEASE"/>
    <property type="match status" value="2"/>
</dbReference>
<feature type="domain" description="SF4 helicase" evidence="19">
    <location>
        <begin position="650"/>
        <end position="816"/>
    </location>
</feature>
<dbReference type="InterPro" id="IPR016136">
    <property type="entry name" value="DNA_helicase_N/primase_C"/>
</dbReference>
<evidence type="ECO:0000259" key="19">
    <source>
        <dbReference type="PROSITE" id="PS51199"/>
    </source>
</evidence>
<name>A0A4R4NPL0_9ACTN</name>
<evidence type="ECO:0000256" key="2">
    <source>
        <dbReference type="ARBA" id="ARBA00022515"/>
    </source>
</evidence>
<evidence type="ECO:0000313" key="21">
    <source>
        <dbReference type="Proteomes" id="UP000295157"/>
    </source>
</evidence>
<dbReference type="GO" id="GO:0043139">
    <property type="term" value="F:5'-3' DNA helicase activity"/>
    <property type="evidence" value="ECO:0007669"/>
    <property type="project" value="UniProtKB-EC"/>
</dbReference>
<keyword evidence="4" id="KW-0677">Repeat</keyword>
<dbReference type="PROSITE" id="PS51199">
    <property type="entry name" value="SF4_HELICASE"/>
    <property type="match status" value="3"/>
</dbReference>
<organism evidence="20 21">
    <name type="scientific">Nonomuraea longispora</name>
    <dbReference type="NCBI Taxonomy" id="1848320"/>
    <lineage>
        <taxon>Bacteria</taxon>
        <taxon>Bacillati</taxon>
        <taxon>Actinomycetota</taxon>
        <taxon>Actinomycetes</taxon>
        <taxon>Streptosporangiales</taxon>
        <taxon>Streptosporangiaceae</taxon>
        <taxon>Nonomuraea</taxon>
    </lineage>
</organism>
<keyword evidence="10" id="KW-0651">Protein splicing</keyword>
<dbReference type="SUPFAM" id="SSF55608">
    <property type="entry name" value="Homing endonucleases"/>
    <property type="match status" value="2"/>
</dbReference>
<dbReference type="GO" id="GO:1990077">
    <property type="term" value="C:primosome complex"/>
    <property type="evidence" value="ECO:0007669"/>
    <property type="project" value="UniProtKB-UniRule"/>
</dbReference>
<dbReference type="Proteomes" id="UP000295157">
    <property type="component" value="Unassembled WGS sequence"/>
</dbReference>
<protein>
    <recommendedName>
        <fullName evidence="15 16">Replicative DNA helicase</fullName>
        <ecNumber evidence="15 16">5.6.2.3</ecNumber>
    </recommendedName>
</protein>